<evidence type="ECO:0000313" key="4">
    <source>
        <dbReference type="Proteomes" id="UP000179797"/>
    </source>
</evidence>
<organism evidence="3 4">
    <name type="scientific">Flammeovirga pacifica</name>
    <dbReference type="NCBI Taxonomy" id="915059"/>
    <lineage>
        <taxon>Bacteria</taxon>
        <taxon>Pseudomonadati</taxon>
        <taxon>Bacteroidota</taxon>
        <taxon>Cytophagia</taxon>
        <taxon>Cytophagales</taxon>
        <taxon>Flammeovirgaceae</taxon>
        <taxon>Flammeovirga</taxon>
    </lineage>
</organism>
<dbReference type="GO" id="GO:0006006">
    <property type="term" value="P:glucose metabolic process"/>
    <property type="evidence" value="ECO:0007669"/>
    <property type="project" value="UniProtKB-KW"/>
</dbReference>
<dbReference type="GO" id="GO:0017057">
    <property type="term" value="F:6-phosphogluconolactonase activity"/>
    <property type="evidence" value="ECO:0007669"/>
    <property type="project" value="TreeGrafter"/>
</dbReference>
<comment type="caution">
    <text evidence="3">The sequence shown here is derived from an EMBL/GenBank/DDBJ whole genome shotgun (WGS) entry which is preliminary data.</text>
</comment>
<gene>
    <name evidence="3" type="ORF">NH26_23095</name>
</gene>
<dbReference type="Gene3D" id="2.130.10.10">
    <property type="entry name" value="YVTN repeat-like/Quinoprotein amine dehydrogenase"/>
    <property type="match status" value="1"/>
</dbReference>
<reference evidence="3 4" key="1">
    <citation type="journal article" date="2012" name="Int. J. Syst. Evol. Microbiol.">
        <title>Flammeovirga pacifica sp. nov., isolated from deep-sea sediment.</title>
        <authorList>
            <person name="Xu H."/>
            <person name="Fu Y."/>
            <person name="Yang N."/>
            <person name="Ding Z."/>
            <person name="Lai Q."/>
            <person name="Zeng R."/>
        </authorList>
    </citation>
    <scope>NUCLEOTIDE SEQUENCE [LARGE SCALE GENOMIC DNA]</scope>
    <source>
        <strain evidence="4">DSM 24597 / LMG 26175 / WPAGA1</strain>
    </source>
</reference>
<comment type="similarity">
    <text evidence="1">Belongs to the cycloisomerase 2 family.</text>
</comment>
<dbReference type="EMBL" id="JRYR02000002">
    <property type="protein sequence ID" value="OHX64473.1"/>
    <property type="molecule type" value="Genomic_DNA"/>
</dbReference>
<evidence type="ECO:0000313" key="3">
    <source>
        <dbReference type="EMBL" id="OHX64473.1"/>
    </source>
</evidence>
<name>A0A1S1YUD1_FLAPC</name>
<dbReference type="GO" id="GO:0005829">
    <property type="term" value="C:cytosol"/>
    <property type="evidence" value="ECO:0007669"/>
    <property type="project" value="TreeGrafter"/>
</dbReference>
<protein>
    <recommendedName>
        <fullName evidence="5">6-phosphogluconolactonase</fullName>
    </recommendedName>
</protein>
<dbReference type="PANTHER" id="PTHR30344">
    <property type="entry name" value="6-PHOSPHOGLUCONOLACTONASE-RELATED"/>
    <property type="match status" value="1"/>
</dbReference>
<keyword evidence="2" id="KW-0313">Glucose metabolism</keyword>
<evidence type="ECO:0008006" key="5">
    <source>
        <dbReference type="Google" id="ProtNLM"/>
    </source>
</evidence>
<sequence length="381" mass="42666">MKSMKTQFFLTLIFSMISYFVLGQEKVKTYLYVGSYTGGQPSEGIYVYDFDTETGRLTEIERKDKLVNPSFLCISPNGQFLYACTESKLPQHGNVSSFRIDRSTGKISFLNKQTTKARNPAHLSVSPNSKHVVASNYTEASVSTFECAADGSLQPIAQFFEFEGSSSVKGRQDKAHLHSSFFSNDGKFVVSPDLGSDKLRVFSYTEDELLVAREDLTISTKEGSGPRHLVFHPNQPFVYSIEELSGSVAYYQYKNGKLKWKQSYPSYEREYEIYASADIHISPDGKFLYASNRKSENSISIFKIHPKKGSLSLIGHSSTFGEIPRSFVIDPTGDFLIVANKISNNLVVFKRDQNTGLLSKIDEIKGIGSPSSLKMISYDKQ</sequence>
<dbReference type="Pfam" id="PF10282">
    <property type="entry name" value="Lactonase"/>
    <property type="match status" value="1"/>
</dbReference>
<keyword evidence="4" id="KW-1185">Reference proteome</keyword>
<dbReference type="STRING" id="915059.NH26_23095"/>
<keyword evidence="2" id="KW-0119">Carbohydrate metabolism</keyword>
<dbReference type="InterPro" id="IPR015943">
    <property type="entry name" value="WD40/YVTN_repeat-like_dom_sf"/>
</dbReference>
<dbReference type="InterPro" id="IPR011048">
    <property type="entry name" value="Haem_d1_sf"/>
</dbReference>
<evidence type="ECO:0000256" key="2">
    <source>
        <dbReference type="ARBA" id="ARBA00022526"/>
    </source>
</evidence>
<dbReference type="InterPro" id="IPR050282">
    <property type="entry name" value="Cycloisomerase_2"/>
</dbReference>
<evidence type="ECO:0000256" key="1">
    <source>
        <dbReference type="ARBA" id="ARBA00005564"/>
    </source>
</evidence>
<dbReference type="PANTHER" id="PTHR30344:SF1">
    <property type="entry name" value="6-PHOSPHOGLUCONOLACTONASE"/>
    <property type="match status" value="1"/>
</dbReference>
<dbReference type="Proteomes" id="UP000179797">
    <property type="component" value="Unassembled WGS sequence"/>
</dbReference>
<accession>A0A1S1YUD1</accession>
<dbReference type="InterPro" id="IPR019405">
    <property type="entry name" value="Lactonase_7-beta_prop"/>
</dbReference>
<dbReference type="AlphaFoldDB" id="A0A1S1YUD1"/>
<proteinExistence type="inferred from homology"/>
<dbReference type="SUPFAM" id="SSF51004">
    <property type="entry name" value="C-terminal (heme d1) domain of cytochrome cd1-nitrite reductase"/>
    <property type="match status" value="1"/>
</dbReference>